<evidence type="ECO:0000313" key="1">
    <source>
        <dbReference type="EMBL" id="CZS95481.1"/>
    </source>
</evidence>
<protein>
    <submittedName>
        <fullName evidence="1">Uncharacterized protein</fullName>
    </submittedName>
</protein>
<accession>A0A1E1KBU0</accession>
<proteinExistence type="predicted"/>
<dbReference type="InParanoid" id="A0A1E1KBU0"/>
<sequence>MSLKIPAKRLLKDMFDGQKEGNKSLKPLDFSLLSEARTRSLIFSKRPLGFSEENASVLELHSFLDVKRISSKVSVLELHSFLDVKRISSKVLRGGRSPIDSAKSEDNSPTCRKKAWKTSLLQEDNEESFQDFLHPHLSGLLQYIKPSQLLARYFFVVFAGKLPSWFAMFRQNKVSETVYIITRDPNPLCAELGPVSLRKNVGFDLLPEFLADG</sequence>
<dbReference type="AlphaFoldDB" id="A0A1E1KBU0"/>
<name>A0A1E1KBU0_9HELO</name>
<dbReference type="EMBL" id="FJUW01000010">
    <property type="protein sequence ID" value="CZS95481.1"/>
    <property type="molecule type" value="Genomic_DNA"/>
</dbReference>
<organism evidence="1 2">
    <name type="scientific">Rhynchosporium graminicola</name>
    <dbReference type="NCBI Taxonomy" id="2792576"/>
    <lineage>
        <taxon>Eukaryota</taxon>
        <taxon>Fungi</taxon>
        <taxon>Dikarya</taxon>
        <taxon>Ascomycota</taxon>
        <taxon>Pezizomycotina</taxon>
        <taxon>Leotiomycetes</taxon>
        <taxon>Helotiales</taxon>
        <taxon>Ploettnerulaceae</taxon>
        <taxon>Rhynchosporium</taxon>
    </lineage>
</organism>
<evidence type="ECO:0000313" key="2">
    <source>
        <dbReference type="Proteomes" id="UP000178129"/>
    </source>
</evidence>
<keyword evidence="2" id="KW-1185">Reference proteome</keyword>
<gene>
    <name evidence="1" type="ORF">RCO7_05708</name>
</gene>
<dbReference type="Proteomes" id="UP000178129">
    <property type="component" value="Unassembled WGS sequence"/>
</dbReference>
<reference evidence="2" key="1">
    <citation type="submission" date="2016-03" db="EMBL/GenBank/DDBJ databases">
        <authorList>
            <person name="Ploux O."/>
        </authorList>
    </citation>
    <scope>NUCLEOTIDE SEQUENCE [LARGE SCALE GENOMIC DNA]</scope>
    <source>
        <strain evidence="2">UK7</strain>
    </source>
</reference>
<comment type="caution">
    <text evidence="1">The sequence shown here is derived from an EMBL/GenBank/DDBJ whole genome shotgun (WGS) entry which is preliminary data.</text>
</comment>